<feature type="compositionally biased region" description="Polar residues" evidence="2">
    <location>
        <begin position="632"/>
        <end position="643"/>
    </location>
</feature>
<reference evidence="4 5" key="1">
    <citation type="submission" date="2024-03" db="EMBL/GenBank/DDBJ databases">
        <authorList>
            <person name="Martinez-Hernandez J."/>
        </authorList>
    </citation>
    <scope>NUCLEOTIDE SEQUENCE [LARGE SCALE GENOMIC DNA]</scope>
</reference>
<accession>A0AAV1WVJ0</accession>
<feature type="region of interest" description="Disordered" evidence="2">
    <location>
        <begin position="879"/>
        <end position="907"/>
    </location>
</feature>
<feature type="compositionally biased region" description="Basic and acidic residues" evidence="2">
    <location>
        <begin position="90"/>
        <end position="117"/>
    </location>
</feature>
<feature type="domain" description="C3H1-type" evidence="3">
    <location>
        <begin position="198"/>
        <end position="225"/>
    </location>
</feature>
<dbReference type="EMBL" id="CAXHTB010000009">
    <property type="protein sequence ID" value="CAL0313096.1"/>
    <property type="molecule type" value="Genomic_DNA"/>
</dbReference>
<keyword evidence="1" id="KW-0862">Zinc</keyword>
<keyword evidence="1" id="KW-0479">Metal-binding</keyword>
<feature type="compositionally biased region" description="Acidic residues" evidence="2">
    <location>
        <begin position="857"/>
        <end position="867"/>
    </location>
</feature>
<keyword evidence="5" id="KW-1185">Reference proteome</keyword>
<dbReference type="AlphaFoldDB" id="A0AAV1WVJ0"/>
<feature type="region of interest" description="Disordered" evidence="2">
    <location>
        <begin position="79"/>
        <end position="195"/>
    </location>
</feature>
<feature type="region of interest" description="Disordered" evidence="2">
    <location>
        <begin position="759"/>
        <end position="784"/>
    </location>
</feature>
<feature type="compositionally biased region" description="Polar residues" evidence="2">
    <location>
        <begin position="817"/>
        <end position="833"/>
    </location>
</feature>
<organism evidence="4 5">
    <name type="scientific">Lupinus luteus</name>
    <name type="common">European yellow lupine</name>
    <dbReference type="NCBI Taxonomy" id="3873"/>
    <lineage>
        <taxon>Eukaryota</taxon>
        <taxon>Viridiplantae</taxon>
        <taxon>Streptophyta</taxon>
        <taxon>Embryophyta</taxon>
        <taxon>Tracheophyta</taxon>
        <taxon>Spermatophyta</taxon>
        <taxon>Magnoliopsida</taxon>
        <taxon>eudicotyledons</taxon>
        <taxon>Gunneridae</taxon>
        <taxon>Pentapetalae</taxon>
        <taxon>rosids</taxon>
        <taxon>fabids</taxon>
        <taxon>Fabales</taxon>
        <taxon>Fabaceae</taxon>
        <taxon>Papilionoideae</taxon>
        <taxon>50 kb inversion clade</taxon>
        <taxon>genistoids sensu lato</taxon>
        <taxon>core genistoids</taxon>
        <taxon>Genisteae</taxon>
        <taxon>Lupinus</taxon>
    </lineage>
</organism>
<feature type="compositionally biased region" description="Basic residues" evidence="2">
    <location>
        <begin position="146"/>
        <end position="180"/>
    </location>
</feature>
<dbReference type="Proteomes" id="UP001497480">
    <property type="component" value="Unassembled WGS sequence"/>
</dbReference>
<feature type="compositionally biased region" description="Basic and acidic residues" evidence="2">
    <location>
        <begin position="835"/>
        <end position="844"/>
    </location>
</feature>
<dbReference type="PANTHER" id="PTHR36886">
    <property type="entry name" value="PROTEIN FRIGIDA-ESSENTIAL 1"/>
    <property type="match status" value="1"/>
</dbReference>
<feature type="compositionally biased region" description="Low complexity" evidence="2">
    <location>
        <begin position="418"/>
        <end position="429"/>
    </location>
</feature>
<evidence type="ECO:0000256" key="1">
    <source>
        <dbReference type="PROSITE-ProRule" id="PRU00723"/>
    </source>
</evidence>
<name>A0AAV1WVJ0_LUPLU</name>
<gene>
    <name evidence="4" type="ORF">LLUT_LOCUS14156</name>
</gene>
<dbReference type="InterPro" id="IPR052650">
    <property type="entry name" value="Zinc_finger_CCCH"/>
</dbReference>
<feature type="compositionally biased region" description="Pro residues" evidence="2">
    <location>
        <begin position="456"/>
        <end position="483"/>
    </location>
</feature>
<evidence type="ECO:0000313" key="5">
    <source>
        <dbReference type="Proteomes" id="UP001497480"/>
    </source>
</evidence>
<dbReference type="PANTHER" id="PTHR36886:SF7">
    <property type="entry name" value="EXPRESSED PROTEIN"/>
    <property type="match status" value="1"/>
</dbReference>
<feature type="region of interest" description="Disordered" evidence="2">
    <location>
        <begin position="411"/>
        <end position="489"/>
    </location>
</feature>
<protein>
    <recommendedName>
        <fullName evidence="3">C3H1-type domain-containing protein</fullName>
    </recommendedName>
</protein>
<sequence length="991" mass="109549">MESANDPTELAQLPSGYNDRELLIKSGTPIRLLQDYASDDEISDNNDNADANVLTLIPAEAPAIGFSVARKQNDSLETDIGSKGVTEQEDERKTTSKLLEPKNILEVDEFGRYRREGPANSDSDDDSRYSRTGRLNRRDRSSSHSRSPRRRRSRRRSPLRRRGRRSRSRSFSPRRRRSRSKSPILRRSGEFGGVNVKRDNGQQCFDFSRGRCYRGASCRYIHLETNRNSGSRRFTNNHDLEVHSHEKSLGINEVLKNIYSNVSDHEHDGVRGQDVNLSQNATSQEVEHRKEDSVRHAVVCTTSGLDNQLVNNDPNKFEKSFRKAAPDMQETLVVREEHKTSVHDNDCYQKVVNSHQPYLVDGFQPGGTYENVIPSGDGSFVPQIQSNVSVVVPEHSAQSSQLISVSFVSDSSFDKKPTTSATASMVSSSEPVQYISSSTQQQSIQPHSSSSAGFPVLPPPPPTLPLPPPPPLPLPRPPPPPPVVSDSQGEKIVHMPQIPREYGVMQQNAFFPFQFATRGKFEHYPAPLHSQNFQFQLPPNRTSLPLPPPPPPPLAVNNSSFTSGVAEPYVSVKFNQNQLHSTNFVSQTSVTHGLPPQSSGFENQAYTSMQDHSRSLMLREASSPKHLPPGNPASQPLSGSNLNRADPYKQLSMQDSSSQQQQSIYNFPYSASEINLSVPAENLAVSRFQPDALDSNHSASLPAVGGSQISAHYNPYASTFEQPPSSKFMSSISRQENDTIHSNNYGSYVLNHTPIIREGVDTGGGSRQYASSPKSARVDGQLLPKPGSNLYDPLFDCIEASSSSLKKLNCDQKQEVTGESNISPRPKSSSMSLDTEEKNKHENVGDVASTSSQSNDEYGETADAEVGDVENESLSNHVDIANMTPGDGEINQVKSPGNGKRKKSSDSRSMKLFKISIANFVKDVLKPSWRQGNMSKVAFKTIVKKTVDKVSGAMKGHRVPKSEAKISQYIDSSQRKLTKLVMGYVDKYVKM</sequence>
<feature type="region of interest" description="Disordered" evidence="2">
    <location>
        <begin position="810"/>
        <end position="867"/>
    </location>
</feature>
<evidence type="ECO:0000313" key="4">
    <source>
        <dbReference type="EMBL" id="CAL0313096.1"/>
    </source>
</evidence>
<keyword evidence="1" id="KW-0863">Zinc-finger</keyword>
<dbReference type="PROSITE" id="PS50103">
    <property type="entry name" value="ZF_C3H1"/>
    <property type="match status" value="1"/>
</dbReference>
<comment type="caution">
    <text evidence="4">The sequence shown here is derived from an EMBL/GenBank/DDBJ whole genome shotgun (WGS) entry which is preliminary data.</text>
</comment>
<dbReference type="InterPro" id="IPR000571">
    <property type="entry name" value="Znf_CCCH"/>
</dbReference>
<evidence type="ECO:0000256" key="2">
    <source>
        <dbReference type="SAM" id="MobiDB-lite"/>
    </source>
</evidence>
<proteinExistence type="predicted"/>
<feature type="region of interest" description="Disordered" evidence="2">
    <location>
        <begin position="620"/>
        <end position="645"/>
    </location>
</feature>
<evidence type="ECO:0000259" key="3">
    <source>
        <dbReference type="PROSITE" id="PS50103"/>
    </source>
</evidence>
<feature type="zinc finger region" description="C3H1-type" evidence="1">
    <location>
        <begin position="198"/>
        <end position="225"/>
    </location>
</feature>
<feature type="compositionally biased region" description="Low complexity" evidence="2">
    <location>
        <begin position="436"/>
        <end position="451"/>
    </location>
</feature>
<dbReference type="GO" id="GO:0008270">
    <property type="term" value="F:zinc ion binding"/>
    <property type="evidence" value="ECO:0007669"/>
    <property type="project" value="UniProtKB-KW"/>
</dbReference>